<keyword evidence="8" id="KW-1185">Reference proteome</keyword>
<dbReference type="InterPro" id="IPR004099">
    <property type="entry name" value="Pyr_nucl-diS_OxRdtase_dimer"/>
</dbReference>
<sequence>MKSKHYDVFVIGSGIAGQTVAKLCSENGLSVAISDNRAFGGTCANRGCDPKKILLQFSDLAHKSNQLTGLGIKKAPKISWKDVQSFKKKFTKKIPKGTENSLSDLGISMYHQSPKFIANNKVEVEGKHVTADYFVIATGKIPRPLNIEGHKFLKVSDDVLNLKKVPKSAIFIGAGYIGLEFAYMLSVLGCKVTILQKDSEALSQFDSFLVEKLVKSLKTKGVEFIFNVDVKSIEKLKKNFKVNYDSEGTLKSIKSRQVFNTSGRIPAIEELDLSLASIEANDTGVEVDFYLQSTTNPLVYACGDVSSKSLPLTPLSGLQGYIVAHNIIKEKSKKFENPLVPSNVFTQPNLASVGYSESEAKKRYKNIKIYQGDVSHWFNAKKSNEDAYAYKILVNERTDEIVGAHILSPEANETINILTLAINNKITVSALKKHIFTYPSYTNDLKTMLKD</sequence>
<comment type="caution">
    <text evidence="7">The sequence shown here is derived from an EMBL/GenBank/DDBJ whole genome shotgun (WGS) entry which is preliminary data.</text>
</comment>
<comment type="cofactor">
    <cofactor evidence="1">
        <name>FAD</name>
        <dbReference type="ChEBI" id="CHEBI:57692"/>
    </cofactor>
</comment>
<protein>
    <submittedName>
        <fullName evidence="7">Dihydrolipoyl dehydrogenase family protein</fullName>
        <ecNumber evidence="7">1.-.-.-</ecNumber>
    </submittedName>
</protein>
<dbReference type="PRINTS" id="PR00411">
    <property type="entry name" value="PNDRDTASEI"/>
</dbReference>
<keyword evidence="4" id="KW-0274">FAD</keyword>
<dbReference type="PRINTS" id="PR00368">
    <property type="entry name" value="FADPNR"/>
</dbReference>
<evidence type="ECO:0000256" key="2">
    <source>
        <dbReference type="ARBA" id="ARBA00007532"/>
    </source>
</evidence>
<dbReference type="InterPro" id="IPR016156">
    <property type="entry name" value="FAD/NAD-linked_Rdtase_dimer_sf"/>
</dbReference>
<evidence type="ECO:0000259" key="6">
    <source>
        <dbReference type="Pfam" id="PF07992"/>
    </source>
</evidence>
<accession>A0ABV5GW11</accession>
<gene>
    <name evidence="7" type="ORF">ACFFU1_02090</name>
</gene>
<dbReference type="Pfam" id="PF07992">
    <property type="entry name" value="Pyr_redox_2"/>
    <property type="match status" value="1"/>
</dbReference>
<feature type="domain" description="Pyridine nucleotide-disulphide oxidoreductase dimerisation" evidence="5">
    <location>
        <begin position="340"/>
        <end position="448"/>
    </location>
</feature>
<keyword evidence="3" id="KW-0285">Flavoprotein</keyword>
<dbReference type="EMBL" id="JBHMFA010000001">
    <property type="protein sequence ID" value="MFB9103674.1"/>
    <property type="molecule type" value="Genomic_DNA"/>
</dbReference>
<dbReference type="InterPro" id="IPR001100">
    <property type="entry name" value="Pyr_nuc-diS_OxRdtase"/>
</dbReference>
<dbReference type="SUPFAM" id="SSF51905">
    <property type="entry name" value="FAD/NAD(P)-binding domain"/>
    <property type="match status" value="1"/>
</dbReference>
<dbReference type="EC" id="1.-.-.-" evidence="7"/>
<dbReference type="PANTHER" id="PTHR43014">
    <property type="entry name" value="MERCURIC REDUCTASE"/>
    <property type="match status" value="1"/>
</dbReference>
<dbReference type="InterPro" id="IPR023753">
    <property type="entry name" value="FAD/NAD-binding_dom"/>
</dbReference>
<keyword evidence="7" id="KW-0560">Oxidoreductase</keyword>
<feature type="domain" description="FAD/NAD(P)-binding" evidence="6">
    <location>
        <begin position="6"/>
        <end position="315"/>
    </location>
</feature>
<dbReference type="SUPFAM" id="SSF55424">
    <property type="entry name" value="FAD/NAD-linked reductases, dimerisation (C-terminal) domain"/>
    <property type="match status" value="1"/>
</dbReference>
<name>A0ABV5GW11_9FLAO</name>
<evidence type="ECO:0000256" key="3">
    <source>
        <dbReference type="ARBA" id="ARBA00022630"/>
    </source>
</evidence>
<evidence type="ECO:0000259" key="5">
    <source>
        <dbReference type="Pfam" id="PF02852"/>
    </source>
</evidence>
<dbReference type="Gene3D" id="3.50.50.60">
    <property type="entry name" value="FAD/NAD(P)-binding domain"/>
    <property type="match status" value="2"/>
</dbReference>
<reference evidence="7 8" key="1">
    <citation type="submission" date="2024-09" db="EMBL/GenBank/DDBJ databases">
        <authorList>
            <person name="Sun Q."/>
            <person name="Mori K."/>
        </authorList>
    </citation>
    <scope>NUCLEOTIDE SEQUENCE [LARGE SCALE GENOMIC DNA]</scope>
    <source>
        <strain evidence="7 8">CECT 8300</strain>
    </source>
</reference>
<dbReference type="GO" id="GO:0016491">
    <property type="term" value="F:oxidoreductase activity"/>
    <property type="evidence" value="ECO:0007669"/>
    <property type="project" value="UniProtKB-KW"/>
</dbReference>
<dbReference type="RefSeq" id="WP_290269410.1">
    <property type="nucleotide sequence ID" value="NZ_JAUFQP010000007.1"/>
</dbReference>
<evidence type="ECO:0000313" key="7">
    <source>
        <dbReference type="EMBL" id="MFB9103674.1"/>
    </source>
</evidence>
<dbReference type="PIRSF" id="PIRSF000350">
    <property type="entry name" value="Mercury_reductase_MerA"/>
    <property type="match status" value="1"/>
</dbReference>
<dbReference type="InterPro" id="IPR036188">
    <property type="entry name" value="FAD/NAD-bd_sf"/>
</dbReference>
<dbReference type="PANTHER" id="PTHR43014:SF5">
    <property type="entry name" value="GLUTATHIONE REDUCTASE (NADPH)"/>
    <property type="match status" value="1"/>
</dbReference>
<evidence type="ECO:0000256" key="4">
    <source>
        <dbReference type="ARBA" id="ARBA00022827"/>
    </source>
</evidence>
<evidence type="ECO:0000313" key="8">
    <source>
        <dbReference type="Proteomes" id="UP001589590"/>
    </source>
</evidence>
<proteinExistence type="inferred from homology"/>
<comment type="similarity">
    <text evidence="2">Belongs to the class-I pyridine nucleotide-disulfide oxidoreductase family.</text>
</comment>
<evidence type="ECO:0000256" key="1">
    <source>
        <dbReference type="ARBA" id="ARBA00001974"/>
    </source>
</evidence>
<dbReference type="Gene3D" id="3.30.390.30">
    <property type="match status" value="1"/>
</dbReference>
<dbReference type="Pfam" id="PF02852">
    <property type="entry name" value="Pyr_redox_dim"/>
    <property type="match status" value="1"/>
</dbReference>
<dbReference type="Proteomes" id="UP001589590">
    <property type="component" value="Unassembled WGS sequence"/>
</dbReference>
<organism evidence="7 8">
    <name type="scientific">Algibacter miyuki</name>
    <dbReference type="NCBI Taxonomy" id="1306933"/>
    <lineage>
        <taxon>Bacteria</taxon>
        <taxon>Pseudomonadati</taxon>
        <taxon>Bacteroidota</taxon>
        <taxon>Flavobacteriia</taxon>
        <taxon>Flavobacteriales</taxon>
        <taxon>Flavobacteriaceae</taxon>
        <taxon>Algibacter</taxon>
    </lineage>
</organism>